<dbReference type="GO" id="GO:0016020">
    <property type="term" value="C:membrane"/>
    <property type="evidence" value="ECO:0007669"/>
    <property type="project" value="UniProtKB-SubCell"/>
</dbReference>
<evidence type="ECO:0000256" key="8">
    <source>
        <dbReference type="PROSITE-ProRule" id="PRU00377"/>
    </source>
</evidence>
<reference evidence="14" key="1">
    <citation type="submission" date="2016-11" db="UniProtKB">
        <authorList>
            <consortium name="WormBaseParasite"/>
        </authorList>
    </citation>
    <scope>IDENTIFICATION</scope>
</reference>
<dbReference type="InterPro" id="IPR000152">
    <property type="entry name" value="EGF-type_Asp/Asn_hydroxyl_site"/>
</dbReference>
<dbReference type="CDD" id="cd00054">
    <property type="entry name" value="EGF_CA"/>
    <property type="match status" value="3"/>
</dbReference>
<keyword evidence="5" id="KW-0832">Ubl conjugation</keyword>
<dbReference type="PROSITE" id="PS00010">
    <property type="entry name" value="ASX_HYDROXYL"/>
    <property type="match status" value="2"/>
</dbReference>
<dbReference type="InterPro" id="IPR001881">
    <property type="entry name" value="EGF-like_Ca-bd_dom"/>
</dbReference>
<feature type="region of interest" description="Disordered" evidence="10">
    <location>
        <begin position="529"/>
        <end position="554"/>
    </location>
</feature>
<protein>
    <recommendedName>
        <fullName evidence="9">Delta-like protein</fullName>
    </recommendedName>
</protein>
<dbReference type="WBParaSite" id="maker-unitig_5559-snap-gene-0.2-mRNA-1">
    <property type="protein sequence ID" value="maker-unitig_5559-snap-gene-0.2-mRNA-1"/>
    <property type="gene ID" value="maker-unitig_5559-snap-gene-0.2"/>
</dbReference>
<evidence type="ECO:0000256" key="7">
    <source>
        <dbReference type="PROSITE-ProRule" id="PRU00076"/>
    </source>
</evidence>
<keyword evidence="2 7" id="KW-0245">EGF-like domain</keyword>
<dbReference type="SUPFAM" id="SSF57196">
    <property type="entry name" value="EGF/Laminin"/>
    <property type="match status" value="3"/>
</dbReference>
<evidence type="ECO:0000256" key="5">
    <source>
        <dbReference type="ARBA" id="ARBA00022843"/>
    </source>
</evidence>
<evidence type="ECO:0000256" key="10">
    <source>
        <dbReference type="SAM" id="MobiDB-lite"/>
    </source>
</evidence>
<keyword evidence="4" id="KW-0221">Differentiation</keyword>
<evidence type="ECO:0000256" key="6">
    <source>
        <dbReference type="ARBA" id="ARBA00023157"/>
    </source>
</evidence>
<dbReference type="AlphaFoldDB" id="A0A1I8FTZ8"/>
<keyword evidence="1 9" id="KW-0217">Developmental protein</keyword>
<feature type="disulfide bond" evidence="8">
    <location>
        <begin position="113"/>
        <end position="122"/>
    </location>
</feature>
<dbReference type="InterPro" id="IPR001774">
    <property type="entry name" value="DSL"/>
</dbReference>
<evidence type="ECO:0000313" key="14">
    <source>
        <dbReference type="WBParaSite" id="maker-unitig_5559-snap-gene-0.2-mRNA-1"/>
    </source>
</evidence>
<proteinExistence type="predicted"/>
<name>A0A1I8FTZ8_9PLAT</name>
<evidence type="ECO:0000256" key="4">
    <source>
        <dbReference type="ARBA" id="ARBA00022782"/>
    </source>
</evidence>
<dbReference type="GO" id="GO:0030154">
    <property type="term" value="P:cell differentiation"/>
    <property type="evidence" value="ECO:0007669"/>
    <property type="project" value="UniProtKB-KW"/>
</dbReference>
<feature type="disulfide bond" evidence="7">
    <location>
        <begin position="331"/>
        <end position="340"/>
    </location>
</feature>
<keyword evidence="13" id="KW-1185">Reference proteome</keyword>
<dbReference type="Proteomes" id="UP000095280">
    <property type="component" value="Unplaced"/>
</dbReference>
<dbReference type="PROSITE" id="PS50026">
    <property type="entry name" value="EGF_3"/>
    <property type="match status" value="2"/>
</dbReference>
<keyword evidence="9" id="KW-0812">Transmembrane</keyword>
<dbReference type="GO" id="GO:0007154">
    <property type="term" value="P:cell communication"/>
    <property type="evidence" value="ECO:0007669"/>
    <property type="project" value="InterPro"/>
</dbReference>
<dbReference type="PROSITE" id="PS51051">
    <property type="entry name" value="DSL"/>
    <property type="match status" value="1"/>
</dbReference>
<evidence type="ECO:0000256" key="9">
    <source>
        <dbReference type="RuleBase" id="RU280815"/>
    </source>
</evidence>
<keyword evidence="9" id="KW-0732">Signal</keyword>
<dbReference type="Gene3D" id="2.10.25.140">
    <property type="match status" value="1"/>
</dbReference>
<keyword evidence="6 7" id="KW-1015">Disulfide bond</keyword>
<feature type="domain" description="DSL" evidence="12">
    <location>
        <begin position="111"/>
        <end position="156"/>
    </location>
</feature>
<dbReference type="Gene3D" id="2.10.25.10">
    <property type="entry name" value="Laminin"/>
    <property type="match status" value="3"/>
</dbReference>
<dbReference type="PANTHER" id="PTHR24049">
    <property type="entry name" value="CRUMBS FAMILY MEMBER"/>
    <property type="match status" value="1"/>
</dbReference>
<dbReference type="InterPro" id="IPR000742">
    <property type="entry name" value="EGF"/>
</dbReference>
<organism evidence="13 14">
    <name type="scientific">Macrostomum lignano</name>
    <dbReference type="NCBI Taxonomy" id="282301"/>
    <lineage>
        <taxon>Eukaryota</taxon>
        <taxon>Metazoa</taxon>
        <taxon>Spiralia</taxon>
        <taxon>Lophotrochozoa</taxon>
        <taxon>Platyhelminthes</taxon>
        <taxon>Rhabditophora</taxon>
        <taxon>Macrostomorpha</taxon>
        <taxon>Macrostomida</taxon>
        <taxon>Macrostomidae</taxon>
        <taxon>Macrostomum</taxon>
    </lineage>
</organism>
<dbReference type="SMART" id="SM00181">
    <property type="entry name" value="EGF"/>
    <property type="match status" value="3"/>
</dbReference>
<evidence type="ECO:0000259" key="12">
    <source>
        <dbReference type="PROSITE" id="PS51051"/>
    </source>
</evidence>
<comment type="subcellular location">
    <subcellularLocation>
        <location evidence="9">Membrane</location>
        <topology evidence="9">Single-pass type I membrane protein</topology>
    </subcellularLocation>
</comment>
<evidence type="ECO:0000256" key="1">
    <source>
        <dbReference type="ARBA" id="ARBA00022473"/>
    </source>
</evidence>
<evidence type="ECO:0000256" key="2">
    <source>
        <dbReference type="ARBA" id="ARBA00022536"/>
    </source>
</evidence>
<evidence type="ECO:0000259" key="11">
    <source>
        <dbReference type="PROSITE" id="PS50026"/>
    </source>
</evidence>
<keyword evidence="9" id="KW-1133">Transmembrane helix</keyword>
<dbReference type="GO" id="GO:0005509">
    <property type="term" value="F:calcium ion binding"/>
    <property type="evidence" value="ECO:0007669"/>
    <property type="project" value="InterPro"/>
</dbReference>
<dbReference type="SMART" id="SM00051">
    <property type="entry name" value="DSL"/>
    <property type="match status" value="1"/>
</dbReference>
<keyword evidence="3 9" id="KW-0677">Repeat</keyword>
<dbReference type="InterPro" id="IPR051022">
    <property type="entry name" value="Notch_Cell-Fate_Det"/>
</dbReference>
<evidence type="ECO:0000256" key="3">
    <source>
        <dbReference type="ARBA" id="ARBA00022737"/>
    </source>
</evidence>
<accession>A0A1I8FTZ8</accession>
<dbReference type="PROSITE" id="PS01187">
    <property type="entry name" value="EGF_CA"/>
    <property type="match status" value="2"/>
</dbReference>
<feature type="domain" description="EGF-like" evidence="11">
    <location>
        <begin position="158"/>
        <end position="194"/>
    </location>
</feature>
<dbReference type="PROSITE" id="PS01186">
    <property type="entry name" value="EGF_2"/>
    <property type="match status" value="1"/>
</dbReference>
<dbReference type="SMART" id="SM00179">
    <property type="entry name" value="EGF_CA"/>
    <property type="match status" value="3"/>
</dbReference>
<dbReference type="InterPro" id="IPR018097">
    <property type="entry name" value="EGF_Ca-bd_CS"/>
</dbReference>
<dbReference type="Pfam" id="PF07645">
    <property type="entry name" value="EGF_CA"/>
    <property type="match status" value="2"/>
</dbReference>
<feature type="domain" description="EGF-like" evidence="11">
    <location>
        <begin position="302"/>
        <end position="341"/>
    </location>
</feature>
<evidence type="ECO:0000313" key="13">
    <source>
        <dbReference type="Proteomes" id="UP000095280"/>
    </source>
</evidence>
<comment type="caution">
    <text evidence="7">Lacks conserved residue(s) required for the propagation of feature annotation.</text>
</comment>
<feature type="region of interest" description="Disordered" evidence="10">
    <location>
        <begin position="422"/>
        <end position="455"/>
    </location>
</feature>
<feature type="compositionally biased region" description="Basic and acidic residues" evidence="10">
    <location>
        <begin position="545"/>
        <end position="554"/>
    </location>
</feature>
<comment type="function">
    <text evidence="9">Putative Notch ligand involved in the mediation of Notch signaling.</text>
</comment>
<dbReference type="Pfam" id="PF01414">
    <property type="entry name" value="DSL"/>
    <property type="match status" value="1"/>
</dbReference>
<sequence>KKVRVTQGLTLASASMASTTFNTPFTTSIGHTACINKKAFRSRTCNDYNPCALFLYAMAFKISDYIRSAQYGTFRYETDREKGANTVYFGSKIVNIDNPIVNRIENYQISVQCEVHYYGSDCSKFCQPRSDYNGGHYYCDMDGNKICKPTYNLATGCREKFCSSEPCKNGGRCIDLPDKFVCKCRPSFGVQQTLPKWWYLHRPCRLRLPRWFFHGDACQLDVDECRSISPCRGKGSVCENWFGTYSCHCGPGLARPELYRGHRRVQNNGYPTCFKAATARTRQAALPAAAVRGFSGRQCQEDVDECRLGQRPCSNETEVCQNLLGGFVCMCRDGFQAPNCTQKWPELLESLSASIPLWPPVLVAALAVSALTAILRCSDARAGDSELLFQAVQGQQGIFNNGQTRPDERGDAPDELYSYNEPQEAADVRRPVENTGQELPPPLPPRPLKFRGDSNSATDGMYECRTQTDRVRNKNSLDFGSRIVNIRNPIVCRVTNYARWVKVTVRVYDYDSVFDHDLMGTFSHKYSADARPFDDNSPESAQIRLTDEGKSKAE</sequence>
<dbReference type="Pfam" id="PF00008">
    <property type="entry name" value="EGF"/>
    <property type="match status" value="1"/>
</dbReference>
<keyword evidence="9" id="KW-0472">Membrane</keyword>
<dbReference type="InterPro" id="IPR049883">
    <property type="entry name" value="NOTCH1_EGF-like"/>
</dbReference>